<keyword evidence="1" id="KW-0812">Transmembrane</keyword>
<dbReference type="InterPro" id="IPR022134">
    <property type="entry name" value="DUF3667"/>
</dbReference>
<evidence type="ECO:0000313" key="3">
    <source>
        <dbReference type="Proteomes" id="UP000317839"/>
    </source>
</evidence>
<proteinExistence type="predicted"/>
<feature type="transmembrane region" description="Helical" evidence="1">
    <location>
        <begin position="103"/>
        <end position="120"/>
    </location>
</feature>
<keyword evidence="3" id="KW-1185">Reference proteome</keyword>
<evidence type="ECO:0000256" key="1">
    <source>
        <dbReference type="SAM" id="Phobius"/>
    </source>
</evidence>
<name>A0A545TH03_9GAMM</name>
<accession>A0A545TH03</accession>
<dbReference type="Proteomes" id="UP000317839">
    <property type="component" value="Unassembled WGS sequence"/>
</dbReference>
<feature type="transmembrane region" description="Helical" evidence="1">
    <location>
        <begin position="175"/>
        <end position="193"/>
    </location>
</feature>
<organism evidence="2 3">
    <name type="scientific">Aliikangiella marina</name>
    <dbReference type="NCBI Taxonomy" id="1712262"/>
    <lineage>
        <taxon>Bacteria</taxon>
        <taxon>Pseudomonadati</taxon>
        <taxon>Pseudomonadota</taxon>
        <taxon>Gammaproteobacteria</taxon>
        <taxon>Oceanospirillales</taxon>
        <taxon>Pleioneaceae</taxon>
        <taxon>Aliikangiella</taxon>
    </lineage>
</organism>
<reference evidence="2 3" key="1">
    <citation type="submission" date="2019-06" db="EMBL/GenBank/DDBJ databases">
        <title>Draft genome of Aliikangiella marina GYP-15.</title>
        <authorList>
            <person name="Wang G."/>
        </authorList>
    </citation>
    <scope>NUCLEOTIDE SEQUENCE [LARGE SCALE GENOMIC DNA]</scope>
    <source>
        <strain evidence="2 3">GYP-15</strain>
    </source>
</reference>
<sequence length="234" mass="26434">MLSLKLLVTKPGQLAQDYLNGIRVHRINPFQLFLIINVIYFVFIVFVPQNAFTTPLEVHLNATNFPHHALANDMVAQALSEQNLSKTTYAQKFDQLIQVHSKSLVILLIPMVALISLPLLKECSHKMIASVVFASHFVSALLLFMIVFGSLLYALGGVVDWLGVPHIKAIVFSEAFGSIVMVGFCLSYFASSLRRINGIRWPRAIGLATFLVFAFYWIILIYRMILFFTTFYSL</sequence>
<comment type="caution">
    <text evidence="2">The sequence shown here is derived from an EMBL/GenBank/DDBJ whole genome shotgun (WGS) entry which is preliminary data.</text>
</comment>
<keyword evidence="1" id="KW-1133">Transmembrane helix</keyword>
<evidence type="ECO:0000313" key="2">
    <source>
        <dbReference type="EMBL" id="TQV76509.1"/>
    </source>
</evidence>
<dbReference type="RefSeq" id="WP_142887869.1">
    <property type="nucleotide sequence ID" value="NZ_VIKR01000001.1"/>
</dbReference>
<feature type="transmembrane region" description="Helical" evidence="1">
    <location>
        <begin position="132"/>
        <end position="155"/>
    </location>
</feature>
<feature type="transmembrane region" description="Helical" evidence="1">
    <location>
        <begin position="205"/>
        <end position="232"/>
    </location>
</feature>
<gene>
    <name evidence="2" type="ORF">FLL45_00675</name>
</gene>
<dbReference type="Pfam" id="PF12412">
    <property type="entry name" value="DUF3667"/>
    <property type="match status" value="1"/>
</dbReference>
<protein>
    <submittedName>
        <fullName evidence="2">DUF3667 domain-containing protein</fullName>
    </submittedName>
</protein>
<keyword evidence="1" id="KW-0472">Membrane</keyword>
<feature type="transmembrane region" description="Helical" evidence="1">
    <location>
        <begin position="32"/>
        <end position="52"/>
    </location>
</feature>
<dbReference type="AlphaFoldDB" id="A0A545TH03"/>
<dbReference type="EMBL" id="VIKR01000001">
    <property type="protein sequence ID" value="TQV76509.1"/>
    <property type="molecule type" value="Genomic_DNA"/>
</dbReference>